<dbReference type="PANTHER" id="PTHR10174:SF224">
    <property type="entry name" value="RETINOL-BINDING PROTEIN PINTA"/>
    <property type="match status" value="1"/>
</dbReference>
<name>A0ABD1EJA2_HYPHA</name>
<dbReference type="InterPro" id="IPR036273">
    <property type="entry name" value="CRAL/TRIO_N_dom_sf"/>
</dbReference>
<dbReference type="Pfam" id="PF00650">
    <property type="entry name" value="CRAL_TRIO"/>
    <property type="match status" value="1"/>
</dbReference>
<dbReference type="EMBL" id="JBDJPC010000007">
    <property type="protein sequence ID" value="KAL1494780.1"/>
    <property type="molecule type" value="Genomic_DNA"/>
</dbReference>
<dbReference type="SMART" id="SM00516">
    <property type="entry name" value="SEC14"/>
    <property type="match status" value="1"/>
</dbReference>
<dbReference type="InterPro" id="IPR001251">
    <property type="entry name" value="CRAL-TRIO_dom"/>
</dbReference>
<evidence type="ECO:0000259" key="1">
    <source>
        <dbReference type="PROSITE" id="PS50191"/>
    </source>
</evidence>
<dbReference type="SUPFAM" id="SSF46938">
    <property type="entry name" value="CRAL/TRIO N-terminal domain"/>
    <property type="match status" value="1"/>
</dbReference>
<evidence type="ECO:0000313" key="3">
    <source>
        <dbReference type="Proteomes" id="UP001566132"/>
    </source>
</evidence>
<comment type="caution">
    <text evidence="2">The sequence shown here is derived from an EMBL/GenBank/DDBJ whole genome shotgun (WGS) entry which is preliminary data.</text>
</comment>
<feature type="domain" description="CRAL-TRIO" evidence="1">
    <location>
        <begin position="88"/>
        <end position="251"/>
    </location>
</feature>
<sequence length="277" mass="32477">MPNLSNSNEVNAEGDIFNETDQIRDKCLQDLKQWLSEVSLNARTEDKYLLPFVRGCKFNLSKIQRKITNYYIMKRDRPEWFSNRNPLLPNLQDLIKLGVFVPLKKYHDNKMVIVIRTAAHDPKRHTWDDLSKAGMMILDVACMENEVAQTNGVIAIFDMFGMGFSHYRTLTPTLIKNIVFAWQNYHVRPKQLEFINSPIYINVALNIFKSFMTEKMKGRVKVHFGGVEKAHTIVDKEILPFEYGGNEGSFESLGNFWFEKLLEYKDWFRDDERYKAS</sequence>
<evidence type="ECO:0000313" key="2">
    <source>
        <dbReference type="EMBL" id="KAL1494780.1"/>
    </source>
</evidence>
<accession>A0ABD1EJA2</accession>
<dbReference type="PROSITE" id="PS50191">
    <property type="entry name" value="CRAL_TRIO"/>
    <property type="match status" value="1"/>
</dbReference>
<keyword evidence="3" id="KW-1185">Reference proteome</keyword>
<dbReference type="CDD" id="cd00170">
    <property type="entry name" value="SEC14"/>
    <property type="match status" value="1"/>
</dbReference>
<reference evidence="2 3" key="1">
    <citation type="submission" date="2024-05" db="EMBL/GenBank/DDBJ databases">
        <title>Genetic variation in Jamaican populations of the coffee berry borer (Hypothenemus hampei).</title>
        <authorList>
            <person name="Errbii M."/>
            <person name="Myrie A."/>
        </authorList>
    </citation>
    <scope>NUCLEOTIDE SEQUENCE [LARGE SCALE GENOMIC DNA]</scope>
    <source>
        <strain evidence="2">JA-Hopewell-2020-01-JO</strain>
        <tissue evidence="2">Whole body</tissue>
    </source>
</reference>
<dbReference type="Gene3D" id="1.10.8.20">
    <property type="entry name" value="N-terminal domain of phosphatidylinositol transfer protein sec14p"/>
    <property type="match status" value="1"/>
</dbReference>
<dbReference type="InterPro" id="IPR036865">
    <property type="entry name" value="CRAL-TRIO_dom_sf"/>
</dbReference>
<gene>
    <name evidence="2" type="ORF">ABEB36_010324</name>
</gene>
<dbReference type="Gene3D" id="3.40.525.10">
    <property type="entry name" value="CRAL-TRIO lipid binding domain"/>
    <property type="match status" value="1"/>
</dbReference>
<dbReference type="SUPFAM" id="SSF52087">
    <property type="entry name" value="CRAL/TRIO domain"/>
    <property type="match status" value="1"/>
</dbReference>
<protein>
    <recommendedName>
        <fullName evidence="1">CRAL-TRIO domain-containing protein</fullName>
    </recommendedName>
</protein>
<proteinExistence type="predicted"/>
<dbReference type="PANTHER" id="PTHR10174">
    <property type="entry name" value="ALPHA-TOCOPHEROL TRANSFER PROTEIN-RELATED"/>
    <property type="match status" value="1"/>
</dbReference>
<dbReference type="PRINTS" id="PR00180">
    <property type="entry name" value="CRETINALDHBP"/>
</dbReference>
<dbReference type="AlphaFoldDB" id="A0ABD1EJA2"/>
<organism evidence="2 3">
    <name type="scientific">Hypothenemus hampei</name>
    <name type="common">Coffee berry borer</name>
    <dbReference type="NCBI Taxonomy" id="57062"/>
    <lineage>
        <taxon>Eukaryota</taxon>
        <taxon>Metazoa</taxon>
        <taxon>Ecdysozoa</taxon>
        <taxon>Arthropoda</taxon>
        <taxon>Hexapoda</taxon>
        <taxon>Insecta</taxon>
        <taxon>Pterygota</taxon>
        <taxon>Neoptera</taxon>
        <taxon>Endopterygota</taxon>
        <taxon>Coleoptera</taxon>
        <taxon>Polyphaga</taxon>
        <taxon>Cucujiformia</taxon>
        <taxon>Curculionidae</taxon>
        <taxon>Scolytinae</taxon>
        <taxon>Hypothenemus</taxon>
    </lineage>
</organism>
<dbReference type="Gene3D" id="1.20.5.1200">
    <property type="entry name" value="Alpha-tocopherol transfer"/>
    <property type="match status" value="1"/>
</dbReference>
<dbReference type="Proteomes" id="UP001566132">
    <property type="component" value="Unassembled WGS sequence"/>
</dbReference>